<evidence type="ECO:0000259" key="3">
    <source>
        <dbReference type="Pfam" id="PF00534"/>
    </source>
</evidence>
<dbReference type="CDD" id="cd03809">
    <property type="entry name" value="GT4_MtfB-like"/>
    <property type="match status" value="1"/>
</dbReference>
<feature type="compositionally biased region" description="Basic and acidic residues" evidence="2">
    <location>
        <begin position="12"/>
        <end position="22"/>
    </location>
</feature>
<evidence type="ECO:0000313" key="6">
    <source>
        <dbReference type="Proteomes" id="UP000280296"/>
    </source>
</evidence>
<dbReference type="Proteomes" id="UP000280296">
    <property type="component" value="Unassembled WGS sequence"/>
</dbReference>
<feature type="domain" description="Glycosyltransferase subfamily 4-like N-terminal" evidence="4">
    <location>
        <begin position="73"/>
        <end position="234"/>
    </location>
</feature>
<dbReference type="InterPro" id="IPR001296">
    <property type="entry name" value="Glyco_trans_1"/>
</dbReference>
<keyword evidence="6" id="KW-1185">Reference proteome</keyword>
<comment type="caution">
    <text evidence="5">The sequence shown here is derived from an EMBL/GenBank/DDBJ whole genome shotgun (WGS) entry which is preliminary data.</text>
</comment>
<gene>
    <name evidence="5" type="ORF">TsocGM_11655</name>
</gene>
<dbReference type="PANTHER" id="PTHR46401:SF2">
    <property type="entry name" value="GLYCOSYLTRANSFERASE WBBK-RELATED"/>
    <property type="match status" value="1"/>
</dbReference>
<dbReference type="SUPFAM" id="SSF53756">
    <property type="entry name" value="UDP-Glycosyltransferase/glycogen phosphorylase"/>
    <property type="match status" value="1"/>
</dbReference>
<keyword evidence="1 5" id="KW-0808">Transferase</keyword>
<sequence length="452" mass="48046">MALAAGPALQDRPGDSRLGRDRDRRRRGRADPADGDSDGTGAGDPGRPRPCEPWGGGLMRIGFDGGSLANRRGFGRFARSLLEALARVEPAPEVVVLVDRPSLDSVQVPGRFETVVVPVREAPSTAASASGRRRLGDLLAFGRAAAGARLDAMVFPSSYSFFPVWDSGKVVVTIFDALPLIYPDLVFPGRRGRVLWTIKERLAVRAADRILTTSDASRRDLIAHYRLAPGRVGLIGAAPDPVFRPTEAGPRSDAVLSKYGLRPGGRFLLYVGGLSPHKNLPRMIGAFSRAAPEEVRLVIVGDFGDVFHTHVPELRAEADRLGVSGRITFTGFVPDEDLVYLYGRAEALVQPSLLEGFGLPPVEAMACGTPVLASDAGSLPEVVGEAGLFFDPTDPADIAGAIAALLEDRAVRDRLAAAASIRSACFSWDAAARQLLGHLDEIAAPHCPSEAA</sequence>
<evidence type="ECO:0000256" key="1">
    <source>
        <dbReference type="ARBA" id="ARBA00022679"/>
    </source>
</evidence>
<accession>A0A432MJR1</accession>
<dbReference type="AlphaFoldDB" id="A0A432MJR1"/>
<dbReference type="GO" id="GO:0016757">
    <property type="term" value="F:glycosyltransferase activity"/>
    <property type="evidence" value="ECO:0007669"/>
    <property type="project" value="InterPro"/>
</dbReference>
<feature type="region of interest" description="Disordered" evidence="2">
    <location>
        <begin position="1"/>
        <end position="55"/>
    </location>
</feature>
<dbReference type="Pfam" id="PF13579">
    <property type="entry name" value="Glyco_trans_4_4"/>
    <property type="match status" value="1"/>
</dbReference>
<dbReference type="InterPro" id="IPR028098">
    <property type="entry name" value="Glyco_trans_4-like_N"/>
</dbReference>
<dbReference type="Gene3D" id="3.40.50.2000">
    <property type="entry name" value="Glycogen Phosphorylase B"/>
    <property type="match status" value="1"/>
</dbReference>
<dbReference type="GO" id="GO:0009103">
    <property type="term" value="P:lipopolysaccharide biosynthetic process"/>
    <property type="evidence" value="ECO:0007669"/>
    <property type="project" value="TreeGrafter"/>
</dbReference>
<proteinExistence type="predicted"/>
<dbReference type="Pfam" id="PF00534">
    <property type="entry name" value="Glycos_transf_1"/>
    <property type="match status" value="1"/>
</dbReference>
<reference evidence="5 6" key="2">
    <citation type="submission" date="2019-01" db="EMBL/GenBank/DDBJ databases">
        <title>Tautonia sociabilis, a novel thermotolerant planctomycete of Isosphaeraceae family, isolated from a 4000 m deep subterranean habitat.</title>
        <authorList>
            <person name="Kovaleva O.L."/>
            <person name="Elcheninov A.G."/>
            <person name="Van Heerden E."/>
            <person name="Toshchakov S.V."/>
            <person name="Novikov A."/>
            <person name="Bonch-Osmolovskaya E.A."/>
            <person name="Kublanov I.V."/>
        </authorList>
    </citation>
    <scope>NUCLEOTIDE SEQUENCE [LARGE SCALE GENOMIC DNA]</scope>
    <source>
        <strain evidence="5 6">GM2012</strain>
    </source>
</reference>
<feature type="domain" description="Glycosyl transferase family 1" evidence="3">
    <location>
        <begin position="258"/>
        <end position="419"/>
    </location>
</feature>
<reference evidence="5 6" key="1">
    <citation type="submission" date="2018-12" db="EMBL/GenBank/DDBJ databases">
        <authorList>
            <person name="Toschakov S.V."/>
        </authorList>
    </citation>
    <scope>NUCLEOTIDE SEQUENCE [LARGE SCALE GENOMIC DNA]</scope>
    <source>
        <strain evidence="5 6">GM2012</strain>
    </source>
</reference>
<evidence type="ECO:0000259" key="4">
    <source>
        <dbReference type="Pfam" id="PF13579"/>
    </source>
</evidence>
<evidence type="ECO:0000256" key="2">
    <source>
        <dbReference type="SAM" id="MobiDB-lite"/>
    </source>
</evidence>
<dbReference type="EMBL" id="RYZH01000020">
    <property type="protein sequence ID" value="RUL87490.1"/>
    <property type="molecule type" value="Genomic_DNA"/>
</dbReference>
<protein>
    <submittedName>
        <fullName evidence="5">Glycosyltransferase family 1 protein</fullName>
    </submittedName>
</protein>
<organism evidence="5 6">
    <name type="scientific">Tautonia sociabilis</name>
    <dbReference type="NCBI Taxonomy" id="2080755"/>
    <lineage>
        <taxon>Bacteria</taxon>
        <taxon>Pseudomonadati</taxon>
        <taxon>Planctomycetota</taxon>
        <taxon>Planctomycetia</taxon>
        <taxon>Isosphaerales</taxon>
        <taxon>Isosphaeraceae</taxon>
        <taxon>Tautonia</taxon>
    </lineage>
</organism>
<name>A0A432MJR1_9BACT</name>
<evidence type="ECO:0000313" key="5">
    <source>
        <dbReference type="EMBL" id="RUL87490.1"/>
    </source>
</evidence>
<dbReference type="PANTHER" id="PTHR46401">
    <property type="entry name" value="GLYCOSYLTRANSFERASE WBBK-RELATED"/>
    <property type="match status" value="1"/>
</dbReference>